<dbReference type="PANTHER" id="PTHR30283">
    <property type="entry name" value="PEROXIDE STRESS RESPONSE PROTEIN YAAA"/>
    <property type="match status" value="1"/>
</dbReference>
<gene>
    <name evidence="2" type="ORF">SASC598J21_023680</name>
</gene>
<name>A0A074V7Z6_9NEIS</name>
<dbReference type="InterPro" id="IPR005583">
    <property type="entry name" value="YaaA"/>
</dbReference>
<evidence type="ECO:0000313" key="3">
    <source>
        <dbReference type="Proteomes" id="UP000027644"/>
    </source>
</evidence>
<organism evidence="2 3">
    <name type="scientific">Snodgrassella alvi SCGC AB-598-J21</name>
    <dbReference type="NCBI Taxonomy" id="1385367"/>
    <lineage>
        <taxon>Bacteria</taxon>
        <taxon>Pseudomonadati</taxon>
        <taxon>Pseudomonadota</taxon>
        <taxon>Betaproteobacteria</taxon>
        <taxon>Neisseriales</taxon>
        <taxon>Neisseriaceae</taxon>
        <taxon>Snodgrassella</taxon>
    </lineage>
</organism>
<proteinExistence type="inferred from homology"/>
<dbReference type="GO" id="GO:0005829">
    <property type="term" value="C:cytosol"/>
    <property type="evidence" value="ECO:0007669"/>
    <property type="project" value="TreeGrafter"/>
</dbReference>
<dbReference type="PANTHER" id="PTHR30283:SF4">
    <property type="entry name" value="PEROXIDE STRESS RESISTANCE PROTEIN YAAA"/>
    <property type="match status" value="1"/>
</dbReference>
<dbReference type="GO" id="GO:0033194">
    <property type="term" value="P:response to hydroperoxide"/>
    <property type="evidence" value="ECO:0007669"/>
    <property type="project" value="TreeGrafter"/>
</dbReference>
<dbReference type="AlphaFoldDB" id="A0A074V7Z6"/>
<comment type="similarity">
    <text evidence="1">Belongs to the UPF0246 family.</text>
</comment>
<dbReference type="Proteomes" id="UP000027644">
    <property type="component" value="Unassembled WGS sequence"/>
</dbReference>
<dbReference type="NCBIfam" id="NF002542">
    <property type="entry name" value="PRK02101.1-3"/>
    <property type="match status" value="1"/>
</dbReference>
<sequence>MYFVISPAKKLNESVEIPTKKYTQPKLLDQAQQLMPLLQQLAPHEIATLMSISDKLALQNAERYHNWQPPFTPENAKQSVYLFNGDVYEGLDALHLTEPALDYLQQHMSILSGLYGVLKPLDLIQPYRLEMSIKLKNARGKDLYTFWGDIITNTIEQNIQSEEYKVLINLASQEYFKAINTKKISVPVIAPVFKDQKNGKYKIISFYAKRARGLFMRFAAENQLTDPEQLKEFDYDGYYYDKASSSESEWVFLREENSHH</sequence>
<evidence type="ECO:0000313" key="2">
    <source>
        <dbReference type="EMBL" id="KEP99931.1"/>
    </source>
</evidence>
<accession>A0A074V7Z6</accession>
<dbReference type="Pfam" id="PF03883">
    <property type="entry name" value="H2O2_YaaD"/>
    <property type="match status" value="1"/>
</dbReference>
<dbReference type="HAMAP" id="MF_00652">
    <property type="entry name" value="UPF0246"/>
    <property type="match status" value="1"/>
</dbReference>
<dbReference type="NCBIfam" id="NF002541">
    <property type="entry name" value="PRK02101.1-1"/>
    <property type="match status" value="1"/>
</dbReference>
<dbReference type="EMBL" id="AVQL01000456">
    <property type="protein sequence ID" value="KEP99931.1"/>
    <property type="molecule type" value="Genomic_DNA"/>
</dbReference>
<reference evidence="2 3" key="1">
    <citation type="journal article" date="2014" name="PLoS Genet.">
        <title>Hidden diversity in honey bee gut symbionts detected by single-cell genomics.</title>
        <authorList>
            <person name="Engel P."/>
            <person name="Stepanauskas R."/>
            <person name="Moran N."/>
        </authorList>
    </citation>
    <scope>NUCLEOTIDE SEQUENCE [LARGE SCALE GENOMIC DNA]</scope>
    <source>
        <strain evidence="2 3">SCGC AB-598-J21</strain>
    </source>
</reference>
<evidence type="ECO:0000256" key="1">
    <source>
        <dbReference type="HAMAP-Rule" id="MF_00652"/>
    </source>
</evidence>
<protein>
    <recommendedName>
        <fullName evidence="1">UPF0246 protein SASC598J21_023680</fullName>
    </recommendedName>
</protein>
<comment type="caution">
    <text evidence="2">The sequence shown here is derived from an EMBL/GenBank/DDBJ whole genome shotgun (WGS) entry which is preliminary data.</text>
</comment>